<keyword evidence="3" id="KW-1185">Reference proteome</keyword>
<dbReference type="Gene3D" id="3.40.960.10">
    <property type="entry name" value="VSR Endonuclease"/>
    <property type="match status" value="1"/>
</dbReference>
<name>A0A833HMC1_9FIRM</name>
<dbReference type="OrthoDB" id="9757917at2"/>
<accession>A0A833HMC1</accession>
<evidence type="ECO:0000313" key="2">
    <source>
        <dbReference type="EMBL" id="KAB3527458.1"/>
    </source>
</evidence>
<dbReference type="Pfam" id="PF10881">
    <property type="entry name" value="DUF2726"/>
    <property type="match status" value="1"/>
</dbReference>
<sequence length="129" mass="15308">MYSIISELLEEEVFQCYSFAYEVKLSDIFLNQDICTEIEKKFIKQPRSSVDFIIFNKFDHNPVLAIEVDGTEFHLNNPKQLERDKKKNEIFKKYGIPLLRLATHQAVIEEMIRQQLLRLTEIKNSLNKL</sequence>
<gene>
    <name evidence="2" type="ORF">F8153_12185</name>
</gene>
<dbReference type="InterPro" id="IPR024402">
    <property type="entry name" value="DUF2726"/>
</dbReference>
<protein>
    <submittedName>
        <fullName evidence="2">DUF2726 domain-containing protein</fullName>
    </submittedName>
</protein>
<evidence type="ECO:0000259" key="1">
    <source>
        <dbReference type="Pfam" id="PF10881"/>
    </source>
</evidence>
<dbReference type="AlphaFoldDB" id="A0A833HMC1"/>
<organism evidence="2 3">
    <name type="scientific">Alkaliphilus serpentinus</name>
    <dbReference type="NCBI Taxonomy" id="1482731"/>
    <lineage>
        <taxon>Bacteria</taxon>
        <taxon>Bacillati</taxon>
        <taxon>Bacillota</taxon>
        <taxon>Clostridia</taxon>
        <taxon>Peptostreptococcales</taxon>
        <taxon>Natronincolaceae</taxon>
        <taxon>Alkaliphilus</taxon>
    </lineage>
</organism>
<feature type="domain" description="DUF2726" evidence="1">
    <location>
        <begin position="10"/>
        <end position="116"/>
    </location>
</feature>
<reference evidence="2 3" key="1">
    <citation type="submission" date="2019-10" db="EMBL/GenBank/DDBJ databases">
        <title>Alkaliphilus serpentinus sp. nov. and Alkaliphilus pronyensis sp. nov., two novel anaerobic alkaliphilic species isolated from the serpentinized-hosted hydrothermal field of the Prony Bay (New Caledonia).</title>
        <authorList>
            <person name="Postec A."/>
        </authorList>
    </citation>
    <scope>NUCLEOTIDE SEQUENCE [LARGE SCALE GENOMIC DNA]</scope>
    <source>
        <strain evidence="2 3">LacT</strain>
    </source>
</reference>
<evidence type="ECO:0000313" key="3">
    <source>
        <dbReference type="Proteomes" id="UP000465601"/>
    </source>
</evidence>
<dbReference type="Proteomes" id="UP000465601">
    <property type="component" value="Unassembled WGS sequence"/>
</dbReference>
<dbReference type="EMBL" id="WBZB01000042">
    <property type="protein sequence ID" value="KAB3527458.1"/>
    <property type="molecule type" value="Genomic_DNA"/>
</dbReference>
<proteinExistence type="predicted"/>
<comment type="caution">
    <text evidence="2">The sequence shown here is derived from an EMBL/GenBank/DDBJ whole genome shotgun (WGS) entry which is preliminary data.</text>
</comment>